<protein>
    <recommendedName>
        <fullName evidence="3">4a-hydroxytetrahydrobiopterin dehydratase</fullName>
        <ecNumber evidence="3">4.2.1.96</ecNumber>
    </recommendedName>
</protein>
<comment type="caution">
    <text evidence="5">The sequence shown here is derived from an EMBL/GenBank/DDBJ whole genome shotgun (WGS) entry which is preliminary data.</text>
</comment>
<evidence type="ECO:0000256" key="2">
    <source>
        <dbReference type="ARBA" id="ARBA00006472"/>
    </source>
</evidence>
<comment type="catalytic activity">
    <reaction evidence="1">
        <text>(4aS,6R)-4a-hydroxy-L-erythro-5,6,7,8-tetrahydrobiopterin = (6R)-L-erythro-6,7-dihydrobiopterin + H2O</text>
        <dbReference type="Rhea" id="RHEA:11920"/>
        <dbReference type="ChEBI" id="CHEBI:15377"/>
        <dbReference type="ChEBI" id="CHEBI:15642"/>
        <dbReference type="ChEBI" id="CHEBI:43120"/>
        <dbReference type="EC" id="4.2.1.96"/>
    </reaction>
</comment>
<sequence>MDILTNEEINSALNRLTGWKYENNSIVKEFEFKDFTRSIGFVTQVGIESEKADHHPEIVIHSFNKVKITLSTHSAGGVTQNDISLALTIESF</sequence>
<dbReference type="NCBIfam" id="NF002017">
    <property type="entry name" value="PRK00823.1-2"/>
    <property type="match status" value="1"/>
</dbReference>
<dbReference type="EC" id="4.2.1.96" evidence="3"/>
<reference evidence="5" key="1">
    <citation type="journal article" date="2015" name="Proc. Natl. Acad. Sci. U.S.A.">
        <title>Networks of energetic and metabolic interactions define dynamics in microbial communities.</title>
        <authorList>
            <person name="Embree M."/>
            <person name="Liu J.K."/>
            <person name="Al-Bassam M.M."/>
            <person name="Zengler K."/>
        </authorList>
    </citation>
    <scope>NUCLEOTIDE SEQUENCE</scope>
</reference>
<dbReference type="PANTHER" id="PTHR12599:SF0">
    <property type="entry name" value="PTERIN-4-ALPHA-CARBINOLAMINE DEHYDRATASE"/>
    <property type="match status" value="1"/>
</dbReference>
<dbReference type="Pfam" id="PF01329">
    <property type="entry name" value="Pterin_4a"/>
    <property type="match status" value="1"/>
</dbReference>
<keyword evidence="4 5" id="KW-0456">Lyase</keyword>
<dbReference type="CDD" id="cd00488">
    <property type="entry name" value="PCD_DCoH"/>
    <property type="match status" value="1"/>
</dbReference>
<evidence type="ECO:0000313" key="5">
    <source>
        <dbReference type="EMBL" id="KUG25305.1"/>
    </source>
</evidence>
<dbReference type="GO" id="GO:0006729">
    <property type="term" value="P:tetrahydrobiopterin biosynthetic process"/>
    <property type="evidence" value="ECO:0007669"/>
    <property type="project" value="InterPro"/>
</dbReference>
<evidence type="ECO:0000256" key="4">
    <source>
        <dbReference type="ARBA" id="ARBA00023239"/>
    </source>
</evidence>
<gene>
    <name evidence="5" type="ORF">ASZ90_004879</name>
</gene>
<dbReference type="InterPro" id="IPR036428">
    <property type="entry name" value="PCD_sf"/>
</dbReference>
<evidence type="ECO:0000256" key="1">
    <source>
        <dbReference type="ARBA" id="ARBA00001554"/>
    </source>
</evidence>
<dbReference type="PANTHER" id="PTHR12599">
    <property type="entry name" value="PTERIN-4-ALPHA-CARBINOLAMINE DEHYDRATASE"/>
    <property type="match status" value="1"/>
</dbReference>
<proteinExistence type="inferred from homology"/>
<organism evidence="5">
    <name type="scientific">hydrocarbon metagenome</name>
    <dbReference type="NCBI Taxonomy" id="938273"/>
    <lineage>
        <taxon>unclassified sequences</taxon>
        <taxon>metagenomes</taxon>
        <taxon>ecological metagenomes</taxon>
    </lineage>
</organism>
<dbReference type="GO" id="GO:0008124">
    <property type="term" value="F:4-alpha-hydroxytetrahydrobiopterin dehydratase activity"/>
    <property type="evidence" value="ECO:0007669"/>
    <property type="project" value="UniProtKB-EC"/>
</dbReference>
<dbReference type="EMBL" id="LNQE01000721">
    <property type="protein sequence ID" value="KUG25305.1"/>
    <property type="molecule type" value="Genomic_DNA"/>
</dbReference>
<dbReference type="Gene3D" id="3.30.1360.20">
    <property type="entry name" value="Transcriptional coactivator/pterin dehydratase"/>
    <property type="match status" value="1"/>
</dbReference>
<accession>A0A0W8FWX5</accession>
<dbReference type="SUPFAM" id="SSF55248">
    <property type="entry name" value="PCD-like"/>
    <property type="match status" value="1"/>
</dbReference>
<comment type="similarity">
    <text evidence="2">Belongs to the pterin-4-alpha-carbinolamine dehydratase family.</text>
</comment>
<dbReference type="AlphaFoldDB" id="A0A0W8FWX5"/>
<evidence type="ECO:0000256" key="3">
    <source>
        <dbReference type="ARBA" id="ARBA00013252"/>
    </source>
</evidence>
<name>A0A0W8FWX5_9ZZZZ</name>
<dbReference type="InterPro" id="IPR001533">
    <property type="entry name" value="Pterin_deHydtase"/>
</dbReference>